<dbReference type="GO" id="GO:0004932">
    <property type="term" value="F:mating-type factor pheromone receptor activity"/>
    <property type="evidence" value="ECO:0007669"/>
    <property type="project" value="InterPro"/>
</dbReference>
<feature type="binding site" evidence="13">
    <location>
        <position position="642"/>
    </location>
    <ligand>
        <name>ATP</name>
        <dbReference type="ChEBI" id="CHEBI:30616"/>
    </ligand>
</feature>
<keyword evidence="18" id="KW-1185">Reference proteome</keyword>
<evidence type="ECO:0000313" key="18">
    <source>
        <dbReference type="Proteomes" id="UP000799777"/>
    </source>
</evidence>
<dbReference type="InterPro" id="IPR001499">
    <property type="entry name" value="GPCR_STE3"/>
</dbReference>
<dbReference type="SMART" id="SM00220">
    <property type="entry name" value="S_TKc"/>
    <property type="match status" value="1"/>
</dbReference>
<dbReference type="PANTHER" id="PTHR28097">
    <property type="entry name" value="PHEROMONE A FACTOR RECEPTOR"/>
    <property type="match status" value="1"/>
</dbReference>
<comment type="subcellular location">
    <subcellularLocation>
        <location evidence="1">Membrane</location>
        <topology evidence="1">Multi-pass membrane protein</topology>
    </subcellularLocation>
</comment>
<evidence type="ECO:0000256" key="5">
    <source>
        <dbReference type="ARBA" id="ARBA00022692"/>
    </source>
</evidence>
<evidence type="ECO:0000259" key="15">
    <source>
        <dbReference type="PROSITE" id="PS50006"/>
    </source>
</evidence>
<name>A0A9P4H0L6_9PLEO</name>
<keyword evidence="12" id="KW-0807">Transducer</keyword>
<comment type="similarity">
    <text evidence="2">Belongs to the protein kinase superfamily. CAMK Ser/Thr protein kinase family. CHEK2 subfamily.</text>
</comment>
<gene>
    <name evidence="17" type="ORF">EK21DRAFT_77638</name>
</gene>
<dbReference type="PROSITE" id="PS50006">
    <property type="entry name" value="FHA_DOMAIN"/>
    <property type="match status" value="1"/>
</dbReference>
<dbReference type="InterPro" id="IPR011009">
    <property type="entry name" value="Kinase-like_dom_sf"/>
</dbReference>
<dbReference type="InterPro" id="IPR000719">
    <property type="entry name" value="Prot_kinase_dom"/>
</dbReference>
<reference evidence="17" key="1">
    <citation type="journal article" date="2020" name="Stud. Mycol.">
        <title>101 Dothideomycetes genomes: a test case for predicting lifestyles and emergence of pathogens.</title>
        <authorList>
            <person name="Haridas S."/>
            <person name="Albert R."/>
            <person name="Binder M."/>
            <person name="Bloem J."/>
            <person name="Labutti K."/>
            <person name="Salamov A."/>
            <person name="Andreopoulos B."/>
            <person name="Baker S."/>
            <person name="Barry K."/>
            <person name="Bills G."/>
            <person name="Bluhm B."/>
            <person name="Cannon C."/>
            <person name="Castanera R."/>
            <person name="Culley D."/>
            <person name="Daum C."/>
            <person name="Ezra D."/>
            <person name="Gonzalez J."/>
            <person name="Henrissat B."/>
            <person name="Kuo A."/>
            <person name="Liang C."/>
            <person name="Lipzen A."/>
            <person name="Lutzoni F."/>
            <person name="Magnuson J."/>
            <person name="Mondo S."/>
            <person name="Nolan M."/>
            <person name="Ohm R."/>
            <person name="Pangilinan J."/>
            <person name="Park H.-J."/>
            <person name="Ramirez L."/>
            <person name="Alfaro M."/>
            <person name="Sun H."/>
            <person name="Tritt A."/>
            <person name="Yoshinaga Y."/>
            <person name="Zwiers L.-H."/>
            <person name="Turgeon B."/>
            <person name="Goodwin S."/>
            <person name="Spatafora J."/>
            <person name="Crous P."/>
            <person name="Grigoriev I."/>
        </authorList>
    </citation>
    <scope>NUCLEOTIDE SEQUENCE</scope>
    <source>
        <strain evidence="17">CBS 110217</strain>
    </source>
</reference>
<comment type="similarity">
    <text evidence="3">Belongs to the G-protein coupled receptor 4 family.</text>
</comment>
<keyword evidence="17" id="KW-0418">Kinase</keyword>
<evidence type="ECO:0000256" key="14">
    <source>
        <dbReference type="SAM" id="Phobius"/>
    </source>
</evidence>
<evidence type="ECO:0000256" key="2">
    <source>
        <dbReference type="ARBA" id="ARBA00005575"/>
    </source>
</evidence>
<keyword evidence="11" id="KW-0675">Receptor</keyword>
<evidence type="ECO:0000256" key="12">
    <source>
        <dbReference type="ARBA" id="ARBA00023224"/>
    </source>
</evidence>
<dbReference type="PANTHER" id="PTHR28097:SF1">
    <property type="entry name" value="PHEROMONE A FACTOR RECEPTOR"/>
    <property type="match status" value="1"/>
</dbReference>
<evidence type="ECO:0000256" key="13">
    <source>
        <dbReference type="PROSITE-ProRule" id="PRU10141"/>
    </source>
</evidence>
<evidence type="ECO:0000256" key="11">
    <source>
        <dbReference type="ARBA" id="ARBA00023170"/>
    </source>
</evidence>
<feature type="transmembrane region" description="Helical" evidence="14">
    <location>
        <begin position="227"/>
        <end position="250"/>
    </location>
</feature>
<feature type="domain" description="Protein kinase" evidence="16">
    <location>
        <begin position="613"/>
        <end position="927"/>
    </location>
</feature>
<feature type="transmembrane region" description="Helical" evidence="14">
    <location>
        <begin position="51"/>
        <end position="73"/>
    </location>
</feature>
<dbReference type="CDD" id="cd14966">
    <property type="entry name" value="7tmD_STE3"/>
    <property type="match status" value="1"/>
</dbReference>
<dbReference type="PROSITE" id="PS50011">
    <property type="entry name" value="PROTEIN_KINASE_DOM"/>
    <property type="match status" value="1"/>
</dbReference>
<sequence>MGGTNDITSQQNLTIINAPLYPQAVILPAVAFPSWVLCVPPLIWHFRQGNIAAASLILWCIIINFFNSINPLIWPRDNFDDWWNGNVWCDIHVRIQVGAVVGTTASAVMIIRKLARVMDTSNITISTSRNQKMKEKALEIFFCWGYPLIMILLYYIVQPTRYAIYGIVGCLSSFDPSWPSIVLSFMWAPITICVAGVYACILSYRLYRYRREFLTLISARNTTKSRFIRLFVICLIVIAVYVPYTTWLLFMLCRAITDTYSWDRVHHPSTFNTILKVPALGQVTVDRWGQVATGYVLFFVFGTGKDAENTFRDMALALGLGRCFPGLHERRESGHSTLHSFIAARSWSRSLSSRAKSMFWNTRTDSVDGSAVAMKSLGRVTTEERGLHPSSEAGASNKQSFFARLFARNSDQRSFLPIFSRPTVTEMTDIDTGKLANRDHSPGASAHAWATDKSSSRCVSECDGVHVVRESRLTHAGSHGNIEICGNEQFTLGRDPACCRYVWPDDLTISRRHLRVHCILYDQEPDSLIAPFVYATNLSVNGTYLKKSNRDCAGSQGRGILMGCNTTFLLDQGDELVLSETVRLVFSSAKPIQKAQFTPLQEREMAIFSRDYLITGRLLGEGGYGRVLIGIDQATQRQLACKMVRLDLLYDKVVLPNLRQPSGLHEQNTSKGRKRWPTRVAACFREFDILKDLNHPNIVHIEKVFWSNSTIYIFQELVAGGDLFSFLEYKCGRLDNPLAVVIIRQVLIGLEYLHEQDIVHRDLKPDNILMTSLDDGARVVITDFGNARFLPETGRMSRADATKCQRMFSYVGTLEYAAPEIHRVNPTIPEEEGYSKSVDMWSIGTVTATVLTGDQLFTDRRHPRYHDDPRMVIMDLAAACDLSIIDEEYHPRWSEVEAAAKDLIKSLLVLDEDERLTVTQALAHSWFSNETYAEDLEDVYDRSIADWQPRQMSSQLVERISKSLPDLTAVGLPGQAITQATVSRFFHPSEHKLTQNILQTLSASQHWRASTPLPSITEDYDN</sequence>
<feature type="transmembrane region" description="Helical" evidence="14">
    <location>
        <begin position="93"/>
        <end position="111"/>
    </location>
</feature>
<keyword evidence="9" id="KW-0297">G-protein coupled receptor</keyword>
<dbReference type="InterPro" id="IPR017441">
    <property type="entry name" value="Protein_kinase_ATP_BS"/>
</dbReference>
<keyword evidence="10 14" id="KW-0472">Membrane</keyword>
<dbReference type="InterPro" id="IPR008271">
    <property type="entry name" value="Ser/Thr_kinase_AS"/>
</dbReference>
<dbReference type="Pfam" id="PF00069">
    <property type="entry name" value="Pkinase"/>
    <property type="match status" value="1"/>
</dbReference>
<dbReference type="SUPFAM" id="SSF49879">
    <property type="entry name" value="SMAD/FHA domain"/>
    <property type="match status" value="1"/>
</dbReference>
<organism evidence="17 18">
    <name type="scientific">Setomelanomma holmii</name>
    <dbReference type="NCBI Taxonomy" id="210430"/>
    <lineage>
        <taxon>Eukaryota</taxon>
        <taxon>Fungi</taxon>
        <taxon>Dikarya</taxon>
        <taxon>Ascomycota</taxon>
        <taxon>Pezizomycotina</taxon>
        <taxon>Dothideomycetes</taxon>
        <taxon>Pleosporomycetidae</taxon>
        <taxon>Pleosporales</taxon>
        <taxon>Pleosporineae</taxon>
        <taxon>Phaeosphaeriaceae</taxon>
        <taxon>Setomelanomma</taxon>
    </lineage>
</organism>
<proteinExistence type="inferred from homology"/>
<dbReference type="GO" id="GO:0000750">
    <property type="term" value="P:pheromone-dependent signal transduction involved in conjugation with cellular fusion"/>
    <property type="evidence" value="ECO:0007669"/>
    <property type="project" value="TreeGrafter"/>
</dbReference>
<dbReference type="AlphaFoldDB" id="A0A9P4H0L6"/>
<dbReference type="PRINTS" id="PR00899">
    <property type="entry name" value="GPCRSTE3"/>
</dbReference>
<dbReference type="Pfam" id="PF02076">
    <property type="entry name" value="STE3"/>
    <property type="match status" value="1"/>
</dbReference>
<feature type="domain" description="FHA" evidence="15">
    <location>
        <begin position="490"/>
        <end position="550"/>
    </location>
</feature>
<dbReference type="Proteomes" id="UP000799777">
    <property type="component" value="Unassembled WGS sequence"/>
</dbReference>
<keyword evidence="7 13" id="KW-0067">ATP-binding</keyword>
<evidence type="ECO:0000256" key="3">
    <source>
        <dbReference type="ARBA" id="ARBA00011085"/>
    </source>
</evidence>
<feature type="transmembrane region" description="Helical" evidence="14">
    <location>
        <begin position="20"/>
        <end position="44"/>
    </location>
</feature>
<keyword evidence="5 14" id="KW-0812">Transmembrane</keyword>
<comment type="caution">
    <text evidence="17">The sequence shown here is derived from an EMBL/GenBank/DDBJ whole genome shotgun (WGS) entry which is preliminary data.</text>
</comment>
<evidence type="ECO:0000259" key="16">
    <source>
        <dbReference type="PROSITE" id="PS50011"/>
    </source>
</evidence>
<dbReference type="EMBL" id="ML978280">
    <property type="protein sequence ID" value="KAF2024920.1"/>
    <property type="molecule type" value="Genomic_DNA"/>
</dbReference>
<protein>
    <submittedName>
        <fullName evidence="17">Kinase-like protein</fullName>
    </submittedName>
</protein>
<dbReference type="PROSITE" id="PS00108">
    <property type="entry name" value="PROTEIN_KINASE_ST"/>
    <property type="match status" value="1"/>
</dbReference>
<evidence type="ECO:0000256" key="8">
    <source>
        <dbReference type="ARBA" id="ARBA00022989"/>
    </source>
</evidence>
<keyword evidence="6 13" id="KW-0547">Nucleotide-binding</keyword>
<feature type="transmembrane region" description="Helical" evidence="14">
    <location>
        <begin position="181"/>
        <end position="207"/>
    </location>
</feature>
<evidence type="ECO:0000256" key="9">
    <source>
        <dbReference type="ARBA" id="ARBA00023040"/>
    </source>
</evidence>
<evidence type="ECO:0000256" key="1">
    <source>
        <dbReference type="ARBA" id="ARBA00004141"/>
    </source>
</evidence>
<evidence type="ECO:0000313" key="17">
    <source>
        <dbReference type="EMBL" id="KAF2024920.1"/>
    </source>
</evidence>
<dbReference type="GO" id="GO:0005524">
    <property type="term" value="F:ATP binding"/>
    <property type="evidence" value="ECO:0007669"/>
    <property type="project" value="UniProtKB-UniRule"/>
</dbReference>
<dbReference type="Gene3D" id="2.60.200.20">
    <property type="match status" value="1"/>
</dbReference>
<dbReference type="OrthoDB" id="74764at2759"/>
<dbReference type="InterPro" id="IPR008984">
    <property type="entry name" value="SMAD_FHA_dom_sf"/>
</dbReference>
<feature type="transmembrane region" description="Helical" evidence="14">
    <location>
        <begin position="137"/>
        <end position="157"/>
    </location>
</feature>
<dbReference type="Gene3D" id="1.10.510.10">
    <property type="entry name" value="Transferase(Phosphotransferase) domain 1"/>
    <property type="match status" value="1"/>
</dbReference>
<dbReference type="SUPFAM" id="SSF56112">
    <property type="entry name" value="Protein kinase-like (PK-like)"/>
    <property type="match status" value="1"/>
</dbReference>
<evidence type="ECO:0000256" key="6">
    <source>
        <dbReference type="ARBA" id="ARBA00022741"/>
    </source>
</evidence>
<evidence type="ECO:0000256" key="10">
    <source>
        <dbReference type="ARBA" id="ARBA00023136"/>
    </source>
</evidence>
<dbReference type="Gene3D" id="3.30.200.20">
    <property type="entry name" value="Phosphorylase Kinase, domain 1"/>
    <property type="match status" value="1"/>
</dbReference>
<keyword evidence="17" id="KW-0808">Transferase</keyword>
<evidence type="ECO:0000256" key="7">
    <source>
        <dbReference type="ARBA" id="ARBA00022840"/>
    </source>
</evidence>
<dbReference type="GO" id="GO:0004672">
    <property type="term" value="F:protein kinase activity"/>
    <property type="evidence" value="ECO:0007669"/>
    <property type="project" value="InterPro"/>
</dbReference>
<dbReference type="GO" id="GO:0005886">
    <property type="term" value="C:plasma membrane"/>
    <property type="evidence" value="ECO:0007669"/>
    <property type="project" value="TreeGrafter"/>
</dbReference>
<evidence type="ECO:0000256" key="4">
    <source>
        <dbReference type="ARBA" id="ARBA00022507"/>
    </source>
</evidence>
<keyword evidence="8 14" id="KW-1133">Transmembrane helix</keyword>
<dbReference type="PROSITE" id="PS00107">
    <property type="entry name" value="PROTEIN_KINASE_ATP"/>
    <property type="match status" value="1"/>
</dbReference>
<keyword evidence="4" id="KW-0589">Pheromone response</keyword>
<dbReference type="FunFam" id="3.30.200.20:FF:001251">
    <property type="entry name" value="Protein kinase, putative"/>
    <property type="match status" value="1"/>
</dbReference>
<accession>A0A9P4H0L6</accession>
<feature type="non-terminal residue" evidence="17">
    <location>
        <position position="1022"/>
    </location>
</feature>
<dbReference type="InterPro" id="IPR000253">
    <property type="entry name" value="FHA_dom"/>
</dbReference>